<dbReference type="STRING" id="1122154.SAMN02746068_01072"/>
<keyword evidence="6" id="KW-0560">Oxidoreductase</keyword>
<evidence type="ECO:0000256" key="1">
    <source>
        <dbReference type="ARBA" id="ARBA00001917"/>
    </source>
</evidence>
<evidence type="ECO:0000256" key="4">
    <source>
        <dbReference type="ARBA" id="ARBA00038054"/>
    </source>
</evidence>
<evidence type="ECO:0000313" key="6">
    <source>
        <dbReference type="EMBL" id="PCS04887.1"/>
    </source>
</evidence>
<dbReference type="Pfam" id="PF01613">
    <property type="entry name" value="Flavin_Reduct"/>
    <property type="match status" value="1"/>
</dbReference>
<evidence type="ECO:0000256" key="2">
    <source>
        <dbReference type="ARBA" id="ARBA00022630"/>
    </source>
</evidence>
<feature type="domain" description="Flavin reductase like" evidence="5">
    <location>
        <begin position="23"/>
        <end position="175"/>
    </location>
</feature>
<dbReference type="PANTHER" id="PTHR33798">
    <property type="entry name" value="FLAVOPROTEIN OXYGENASE"/>
    <property type="match status" value="1"/>
</dbReference>
<dbReference type="SUPFAM" id="SSF50475">
    <property type="entry name" value="FMN-binding split barrel"/>
    <property type="match status" value="1"/>
</dbReference>
<dbReference type="Gene3D" id="2.30.110.10">
    <property type="entry name" value="Electron Transport, Fmn-binding Protein, Chain A"/>
    <property type="match status" value="1"/>
</dbReference>
<dbReference type="AlphaFoldDB" id="A0A1K2HBD6"/>
<reference evidence="7 8" key="2">
    <citation type="submission" date="2016-11" db="EMBL/GenBank/DDBJ databases">
        <authorList>
            <person name="Jaros S."/>
            <person name="Januszkiewicz K."/>
            <person name="Wedrychowicz H."/>
        </authorList>
    </citation>
    <scope>NUCLEOTIDE SEQUENCE [LARGE SCALE GENOMIC DNA]</scope>
    <source>
        <strain evidence="7 8">DSM 22330</strain>
    </source>
</reference>
<organism evidence="7 8">
    <name type="scientific">Pseudolactococcus chungangensis CAU 28 = DSM 22330</name>
    <dbReference type="NCBI Taxonomy" id="1122154"/>
    <lineage>
        <taxon>Bacteria</taxon>
        <taxon>Bacillati</taxon>
        <taxon>Bacillota</taxon>
        <taxon>Bacilli</taxon>
        <taxon>Lactobacillales</taxon>
        <taxon>Streptococcaceae</taxon>
        <taxon>Pseudolactococcus</taxon>
    </lineage>
</organism>
<comment type="cofactor">
    <cofactor evidence="1">
        <name>FMN</name>
        <dbReference type="ChEBI" id="CHEBI:58210"/>
    </cofactor>
</comment>
<gene>
    <name evidence="6" type="ORF">RR45_GL000206</name>
    <name evidence="7" type="ORF">SAMN02746068_01072</name>
</gene>
<keyword evidence="3" id="KW-0288">FMN</keyword>
<dbReference type="GO" id="GO:0010181">
    <property type="term" value="F:FMN binding"/>
    <property type="evidence" value="ECO:0007669"/>
    <property type="project" value="InterPro"/>
</dbReference>
<dbReference type="GO" id="GO:0004497">
    <property type="term" value="F:monooxygenase activity"/>
    <property type="evidence" value="ECO:0007669"/>
    <property type="project" value="UniProtKB-KW"/>
</dbReference>
<name>A0A1K2HBD6_9LACT</name>
<dbReference type="RefSeq" id="WP_031366156.1">
    <property type="nucleotide sequence ID" value="NZ_FPKS01000004.1"/>
</dbReference>
<proteinExistence type="inferred from homology"/>
<dbReference type="Proteomes" id="UP000218979">
    <property type="component" value="Unassembled WGS sequence"/>
</dbReference>
<sequence length="203" mass="22483">MKNFTTDELNRHNPYLAYKLLSGSVIPRPIAWVTTQSANGVVNAAPFSFFNVVSSQPPLVSISMLGQKDSVNNLLATKEAVIHFISPDNVEEMNQTAASLPSQMSEVRTFDIPTEPSRTVSVPSIINAPIRFEAKLFKHIPIESNGYVVSNLMLLEITNFAFSDAVFDAEKFYVKPDAFQPIARLAGNTYAELGDLFDLERPQ</sequence>
<comment type="similarity">
    <text evidence="4">Belongs to the flavoredoxin family.</text>
</comment>
<dbReference type="OrthoDB" id="9794638at2"/>
<evidence type="ECO:0000313" key="8">
    <source>
        <dbReference type="Proteomes" id="UP000185655"/>
    </source>
</evidence>
<keyword evidence="6" id="KW-0503">Monooxygenase</keyword>
<evidence type="ECO:0000313" key="7">
    <source>
        <dbReference type="EMBL" id="SFZ74047.1"/>
    </source>
</evidence>
<dbReference type="EMBL" id="JXJT01000001">
    <property type="protein sequence ID" value="PCS04887.1"/>
    <property type="molecule type" value="Genomic_DNA"/>
</dbReference>
<dbReference type="EMBL" id="FPKS01000004">
    <property type="protein sequence ID" value="SFZ74047.1"/>
    <property type="molecule type" value="Genomic_DNA"/>
</dbReference>
<dbReference type="Proteomes" id="UP000185655">
    <property type="component" value="Unassembled WGS sequence"/>
</dbReference>
<dbReference type="InterPro" id="IPR012349">
    <property type="entry name" value="Split_barrel_FMN-bd"/>
</dbReference>
<evidence type="ECO:0000259" key="5">
    <source>
        <dbReference type="SMART" id="SM00903"/>
    </source>
</evidence>
<reference evidence="6 9" key="1">
    <citation type="submission" date="2014-12" db="EMBL/GenBank/DDBJ databases">
        <title>Draft genome sequences of 10 type strains of Lactococcus.</title>
        <authorList>
            <person name="Sun Z."/>
            <person name="Zhong Z."/>
            <person name="Liu W."/>
            <person name="Zhang W."/>
            <person name="Zhang H."/>
        </authorList>
    </citation>
    <scope>NUCLEOTIDE SEQUENCE [LARGE SCALE GENOMIC DNA]</scope>
    <source>
        <strain evidence="6 9">DSM 22330</strain>
    </source>
</reference>
<evidence type="ECO:0000256" key="3">
    <source>
        <dbReference type="ARBA" id="ARBA00022643"/>
    </source>
</evidence>
<evidence type="ECO:0000313" key="9">
    <source>
        <dbReference type="Proteomes" id="UP000218979"/>
    </source>
</evidence>
<protein>
    <submittedName>
        <fullName evidence="7">NADH-FMN oxidoreductase RutF, flavin reductase (DIM6/NTAB) family</fullName>
    </submittedName>
    <submittedName>
        <fullName evidence="6">Nitrilotriacetate monooxygenase</fullName>
    </submittedName>
</protein>
<dbReference type="PANTHER" id="PTHR33798:SF5">
    <property type="entry name" value="FLAVIN REDUCTASE LIKE DOMAIN-CONTAINING PROTEIN"/>
    <property type="match status" value="1"/>
</dbReference>
<dbReference type="SMART" id="SM00903">
    <property type="entry name" value="Flavin_Reduct"/>
    <property type="match status" value="1"/>
</dbReference>
<accession>A0A1K2HBD6</accession>
<keyword evidence="2" id="KW-0285">Flavoprotein</keyword>
<keyword evidence="9" id="KW-1185">Reference proteome</keyword>
<dbReference type="GO" id="GO:0016646">
    <property type="term" value="F:oxidoreductase activity, acting on the CH-NH group of donors, NAD or NADP as acceptor"/>
    <property type="evidence" value="ECO:0007669"/>
    <property type="project" value="UniProtKB-ARBA"/>
</dbReference>
<dbReference type="InterPro" id="IPR002563">
    <property type="entry name" value="Flavin_Rdtase-like_dom"/>
</dbReference>